<evidence type="ECO:0000256" key="1">
    <source>
        <dbReference type="ARBA" id="ARBA00006432"/>
    </source>
</evidence>
<name>A0A1L9SGC5_9EURO</name>
<dbReference type="Gene3D" id="3.40.50.12780">
    <property type="entry name" value="N-terminal domain of ligase-like"/>
    <property type="match status" value="1"/>
</dbReference>
<feature type="domain" description="Acetyl-coenzyme A synthetase N-terminal" evidence="3">
    <location>
        <begin position="42"/>
        <end position="98"/>
    </location>
</feature>
<dbReference type="PROSITE" id="PS00455">
    <property type="entry name" value="AMP_BINDING"/>
    <property type="match status" value="1"/>
</dbReference>
<evidence type="ECO:0000259" key="3">
    <source>
        <dbReference type="Pfam" id="PF16177"/>
    </source>
</evidence>
<dbReference type="OrthoDB" id="10253869at2759"/>
<dbReference type="Pfam" id="PF16177">
    <property type="entry name" value="ACAS_N"/>
    <property type="match status" value="1"/>
</dbReference>
<dbReference type="RefSeq" id="XP_022580731.1">
    <property type="nucleotide sequence ID" value="XM_022725852.1"/>
</dbReference>
<dbReference type="SUPFAM" id="SSF56801">
    <property type="entry name" value="Acetyl-CoA synthetase-like"/>
    <property type="match status" value="1"/>
</dbReference>
<dbReference type="STRING" id="1073090.A0A1L9SGC5"/>
<dbReference type="EMBL" id="KV878343">
    <property type="protein sequence ID" value="OJJ46221.1"/>
    <property type="molecule type" value="Genomic_DNA"/>
</dbReference>
<dbReference type="VEuPathDB" id="FungiDB:ASPZODRAFT_152419"/>
<accession>A0A1L9SGC5</accession>
<proteinExistence type="inferred from homology"/>
<dbReference type="Gene3D" id="3.30.300.30">
    <property type="match status" value="1"/>
</dbReference>
<dbReference type="Pfam" id="PF00501">
    <property type="entry name" value="AMP-binding"/>
    <property type="match status" value="1"/>
</dbReference>
<dbReference type="InterPro" id="IPR020845">
    <property type="entry name" value="AMP-binding_CS"/>
</dbReference>
<organism evidence="4 5">
    <name type="scientific">Penicilliopsis zonata CBS 506.65</name>
    <dbReference type="NCBI Taxonomy" id="1073090"/>
    <lineage>
        <taxon>Eukaryota</taxon>
        <taxon>Fungi</taxon>
        <taxon>Dikarya</taxon>
        <taxon>Ascomycota</taxon>
        <taxon>Pezizomycotina</taxon>
        <taxon>Eurotiomycetes</taxon>
        <taxon>Eurotiomycetidae</taxon>
        <taxon>Eurotiales</taxon>
        <taxon>Aspergillaceae</taxon>
        <taxon>Penicilliopsis</taxon>
    </lineage>
</organism>
<dbReference type="GO" id="GO:0006629">
    <property type="term" value="P:lipid metabolic process"/>
    <property type="evidence" value="ECO:0007669"/>
    <property type="project" value="InterPro"/>
</dbReference>
<evidence type="ECO:0000313" key="4">
    <source>
        <dbReference type="EMBL" id="OJJ46221.1"/>
    </source>
</evidence>
<gene>
    <name evidence="4" type="ORF">ASPZODRAFT_152419</name>
</gene>
<dbReference type="PANTHER" id="PTHR42921:SF4">
    <property type="entry name" value="ACETOACETYL-COA SYNTHASE (AFU_ORTHOLOGUE AFUA_8G04770)"/>
    <property type="match status" value="1"/>
</dbReference>
<protein>
    <recommendedName>
        <fullName evidence="6">AMP-dependent synthetase/ligase domain-containing protein</fullName>
    </recommendedName>
</protein>
<sequence length="697" mass="76989">MSVSEAGLLRKLWEHPDPKSTQMWKFKEDLARETGERFPDHDSLYQWSIRNRARFWAFCFDYFPIIHEGKYTAVVDESARIDSIPDWFPGVRLNYAENILFTAGASGSTTTAGKEDGKIAFTEVREGAAEPVVNLSWGALRRRTGRMLQALKAAGVRKGDRVSVVAGNAINTAVVLFAVTALGGIFSSTSTDTGVGGILDRVRQVQPKWVFFDDFAVYNGKTIDLRPKIAEVVNGLLDISEFQGVVLMPRFAGRPADISPVPRSQSLATFLEGATSDKLEFVRVGFRDPFLIVFTSGTTGQPKCIVHAVGGAVLNSMKENKLNRNHTPDTVLLQYTTTGWIMYMAAVGCLQSGARSVLYDGSPFVPDLEILLRILEEQKVTNFGTSPRFFNELRKNRISPRQIADLSNLSLVTSTGMVLSESLFEWFYDEGFPPTTQLANIAGGTDLITCFGMENPLDPLYAGGCQGTSLGLPMAIFEQADEGATGVQGRPVQPGVPGEVVVTDAFPTMPVMFWGEDGPKKYFNAYFARFDNAWTHGDFVSVHPVTKQVLFHGRSDGVLNPSGVRFGSAEIYNVIETQFADEIQDSVCVGQRRPTDPDESVILFLLMKEGSKFTPQLVARVKEAIRKARTARHVPKYIFETPEIPTTVNLKKVELPVKQIVSGVKVKPSGTLLNPQSLDFYYQFVEVEKLLALKSKL</sequence>
<evidence type="ECO:0008006" key="6">
    <source>
        <dbReference type="Google" id="ProtNLM"/>
    </source>
</evidence>
<comment type="similarity">
    <text evidence="1">Belongs to the ATP-dependent AMP-binding enzyme family.</text>
</comment>
<reference evidence="5" key="1">
    <citation type="journal article" date="2017" name="Genome Biol.">
        <title>Comparative genomics reveals high biological diversity and specific adaptations in the industrially and medically important fungal genus Aspergillus.</title>
        <authorList>
            <person name="de Vries R.P."/>
            <person name="Riley R."/>
            <person name="Wiebenga A."/>
            <person name="Aguilar-Osorio G."/>
            <person name="Amillis S."/>
            <person name="Uchima C.A."/>
            <person name="Anderluh G."/>
            <person name="Asadollahi M."/>
            <person name="Askin M."/>
            <person name="Barry K."/>
            <person name="Battaglia E."/>
            <person name="Bayram O."/>
            <person name="Benocci T."/>
            <person name="Braus-Stromeyer S.A."/>
            <person name="Caldana C."/>
            <person name="Canovas D."/>
            <person name="Cerqueira G.C."/>
            <person name="Chen F."/>
            <person name="Chen W."/>
            <person name="Choi C."/>
            <person name="Clum A."/>
            <person name="Dos Santos R.A."/>
            <person name="Damasio A.R."/>
            <person name="Diallinas G."/>
            <person name="Emri T."/>
            <person name="Fekete E."/>
            <person name="Flipphi M."/>
            <person name="Freyberg S."/>
            <person name="Gallo A."/>
            <person name="Gournas C."/>
            <person name="Habgood R."/>
            <person name="Hainaut M."/>
            <person name="Harispe M.L."/>
            <person name="Henrissat B."/>
            <person name="Hilden K.S."/>
            <person name="Hope R."/>
            <person name="Hossain A."/>
            <person name="Karabika E."/>
            <person name="Karaffa L."/>
            <person name="Karanyi Z."/>
            <person name="Krasevec N."/>
            <person name="Kuo A."/>
            <person name="Kusch H."/>
            <person name="LaButti K."/>
            <person name="Lagendijk E.L."/>
            <person name="Lapidus A."/>
            <person name="Levasseur A."/>
            <person name="Lindquist E."/>
            <person name="Lipzen A."/>
            <person name="Logrieco A.F."/>
            <person name="MacCabe A."/>
            <person name="Maekelae M.R."/>
            <person name="Malavazi I."/>
            <person name="Melin P."/>
            <person name="Meyer V."/>
            <person name="Mielnichuk N."/>
            <person name="Miskei M."/>
            <person name="Molnar A.P."/>
            <person name="Mule G."/>
            <person name="Ngan C.Y."/>
            <person name="Orejas M."/>
            <person name="Orosz E."/>
            <person name="Ouedraogo J.P."/>
            <person name="Overkamp K.M."/>
            <person name="Park H.-S."/>
            <person name="Perrone G."/>
            <person name="Piumi F."/>
            <person name="Punt P.J."/>
            <person name="Ram A.F."/>
            <person name="Ramon A."/>
            <person name="Rauscher S."/>
            <person name="Record E."/>
            <person name="Riano-Pachon D.M."/>
            <person name="Robert V."/>
            <person name="Roehrig J."/>
            <person name="Ruller R."/>
            <person name="Salamov A."/>
            <person name="Salih N.S."/>
            <person name="Samson R.A."/>
            <person name="Sandor E."/>
            <person name="Sanguinetti M."/>
            <person name="Schuetze T."/>
            <person name="Sepcic K."/>
            <person name="Shelest E."/>
            <person name="Sherlock G."/>
            <person name="Sophianopoulou V."/>
            <person name="Squina F.M."/>
            <person name="Sun H."/>
            <person name="Susca A."/>
            <person name="Todd R.B."/>
            <person name="Tsang A."/>
            <person name="Unkles S.E."/>
            <person name="van de Wiele N."/>
            <person name="van Rossen-Uffink D."/>
            <person name="Oliveira J.V."/>
            <person name="Vesth T.C."/>
            <person name="Visser J."/>
            <person name="Yu J.-H."/>
            <person name="Zhou M."/>
            <person name="Andersen M.R."/>
            <person name="Archer D.B."/>
            <person name="Baker S.E."/>
            <person name="Benoit I."/>
            <person name="Brakhage A.A."/>
            <person name="Braus G.H."/>
            <person name="Fischer R."/>
            <person name="Frisvad J.C."/>
            <person name="Goldman G.H."/>
            <person name="Houbraken J."/>
            <person name="Oakley B."/>
            <person name="Pocsi I."/>
            <person name="Scazzocchio C."/>
            <person name="Seiboth B."/>
            <person name="vanKuyk P.A."/>
            <person name="Wortman J."/>
            <person name="Dyer P.S."/>
            <person name="Grigoriev I.V."/>
        </authorList>
    </citation>
    <scope>NUCLEOTIDE SEQUENCE [LARGE SCALE GENOMIC DNA]</scope>
    <source>
        <strain evidence="5">CBS 506.65</strain>
    </source>
</reference>
<dbReference type="InterPro" id="IPR032387">
    <property type="entry name" value="ACAS_N"/>
</dbReference>
<dbReference type="InterPro" id="IPR005914">
    <property type="entry name" value="Acac_CoA_synth"/>
</dbReference>
<dbReference type="GO" id="GO:0030729">
    <property type="term" value="F:acetoacetate-CoA ligase activity"/>
    <property type="evidence" value="ECO:0007669"/>
    <property type="project" value="InterPro"/>
</dbReference>
<keyword evidence="5" id="KW-1185">Reference proteome</keyword>
<dbReference type="NCBIfam" id="TIGR01217">
    <property type="entry name" value="ac_ac_CoA_syn"/>
    <property type="match status" value="1"/>
</dbReference>
<evidence type="ECO:0000259" key="2">
    <source>
        <dbReference type="Pfam" id="PF00501"/>
    </source>
</evidence>
<evidence type="ECO:0000313" key="5">
    <source>
        <dbReference type="Proteomes" id="UP000184188"/>
    </source>
</evidence>
<dbReference type="AlphaFoldDB" id="A0A1L9SGC5"/>
<dbReference type="InterPro" id="IPR045851">
    <property type="entry name" value="AMP-bd_C_sf"/>
</dbReference>
<feature type="domain" description="AMP-dependent synthetase/ligase" evidence="2">
    <location>
        <begin position="117"/>
        <end position="503"/>
    </location>
</feature>
<dbReference type="GeneID" id="34612316"/>
<dbReference type="InterPro" id="IPR000873">
    <property type="entry name" value="AMP-dep_synth/lig_dom"/>
</dbReference>
<dbReference type="Proteomes" id="UP000184188">
    <property type="component" value="Unassembled WGS sequence"/>
</dbReference>
<dbReference type="InterPro" id="IPR042099">
    <property type="entry name" value="ANL_N_sf"/>
</dbReference>
<dbReference type="PANTHER" id="PTHR42921">
    <property type="entry name" value="ACETOACETYL-COA SYNTHETASE"/>
    <property type="match status" value="1"/>
</dbReference>